<evidence type="ECO:0000256" key="1">
    <source>
        <dbReference type="ARBA" id="ARBA00001974"/>
    </source>
</evidence>
<dbReference type="InterPro" id="IPR001100">
    <property type="entry name" value="Pyr_nuc-diS_OxRdtase"/>
</dbReference>
<keyword evidence="8 9" id="KW-0676">Redox-active center</keyword>
<dbReference type="InterPro" id="IPR012999">
    <property type="entry name" value="Pyr_OxRdtase_I_AS"/>
</dbReference>
<reference evidence="12 13" key="1">
    <citation type="submission" date="2023-04" db="EMBL/GenBank/DDBJ databases">
        <title>YMD61, complete Genome.</title>
        <authorList>
            <person name="Zhang J."/>
        </authorList>
    </citation>
    <scope>NUCLEOTIDE SEQUENCE [LARGE SCALE GENOMIC DNA]</scope>
    <source>
        <strain evidence="12 13">YMD61</strain>
    </source>
</reference>
<comment type="cofactor">
    <cofactor evidence="1">
        <name>FAD</name>
        <dbReference type="ChEBI" id="CHEBI:57692"/>
    </cofactor>
</comment>
<protein>
    <submittedName>
        <fullName evidence="12">FAD-dependent oxidoreductase</fullName>
    </submittedName>
</protein>
<dbReference type="Proteomes" id="UP001230978">
    <property type="component" value="Chromosome"/>
</dbReference>
<dbReference type="Gene3D" id="3.30.390.30">
    <property type="match status" value="1"/>
</dbReference>
<dbReference type="PANTHER" id="PTHR43014">
    <property type="entry name" value="MERCURIC REDUCTASE"/>
    <property type="match status" value="1"/>
</dbReference>
<evidence type="ECO:0000256" key="8">
    <source>
        <dbReference type="ARBA" id="ARBA00023284"/>
    </source>
</evidence>
<dbReference type="RefSeq" id="WP_281465355.1">
    <property type="nucleotide sequence ID" value="NZ_CP124535.1"/>
</dbReference>
<organism evidence="12 13">
    <name type="scientific">Fuscovulum ytuae</name>
    <dbReference type="NCBI Taxonomy" id="3042299"/>
    <lineage>
        <taxon>Bacteria</taxon>
        <taxon>Pseudomonadati</taxon>
        <taxon>Pseudomonadota</taxon>
        <taxon>Alphaproteobacteria</taxon>
        <taxon>Rhodobacterales</taxon>
        <taxon>Paracoccaceae</taxon>
        <taxon>Fuscovulum</taxon>
    </lineage>
</organism>
<feature type="domain" description="Pyridine nucleotide-disulphide oxidoreductase dimerisation" evidence="10">
    <location>
        <begin position="339"/>
        <end position="446"/>
    </location>
</feature>
<evidence type="ECO:0000259" key="11">
    <source>
        <dbReference type="Pfam" id="PF07992"/>
    </source>
</evidence>
<dbReference type="PRINTS" id="PR00368">
    <property type="entry name" value="FADPNR"/>
</dbReference>
<keyword evidence="7" id="KW-1015">Disulfide bond</keyword>
<dbReference type="SUPFAM" id="SSF55424">
    <property type="entry name" value="FAD/NAD-linked reductases, dimerisation (C-terminal) domain"/>
    <property type="match status" value="1"/>
</dbReference>
<evidence type="ECO:0000256" key="6">
    <source>
        <dbReference type="ARBA" id="ARBA00023002"/>
    </source>
</evidence>
<dbReference type="PROSITE" id="PS00076">
    <property type="entry name" value="PYRIDINE_REDOX_1"/>
    <property type="match status" value="1"/>
</dbReference>
<dbReference type="Gene3D" id="3.50.50.60">
    <property type="entry name" value="FAD/NAD(P)-binding domain"/>
    <property type="match status" value="2"/>
</dbReference>
<evidence type="ECO:0000256" key="5">
    <source>
        <dbReference type="ARBA" id="ARBA00022857"/>
    </source>
</evidence>
<evidence type="ECO:0000256" key="4">
    <source>
        <dbReference type="ARBA" id="ARBA00022827"/>
    </source>
</evidence>
<evidence type="ECO:0000313" key="12">
    <source>
        <dbReference type="EMBL" id="WGV15718.1"/>
    </source>
</evidence>
<dbReference type="InterPro" id="IPR036188">
    <property type="entry name" value="FAD/NAD-bd_sf"/>
</dbReference>
<gene>
    <name evidence="12" type="ORF">QF092_15885</name>
</gene>
<keyword evidence="3 9" id="KW-0285">Flavoprotein</keyword>
<dbReference type="Pfam" id="PF07992">
    <property type="entry name" value="Pyr_redox_2"/>
    <property type="match status" value="1"/>
</dbReference>
<evidence type="ECO:0000256" key="2">
    <source>
        <dbReference type="ARBA" id="ARBA00007532"/>
    </source>
</evidence>
<evidence type="ECO:0000313" key="13">
    <source>
        <dbReference type="Proteomes" id="UP001230978"/>
    </source>
</evidence>
<dbReference type="EMBL" id="CP124535">
    <property type="protein sequence ID" value="WGV15718.1"/>
    <property type="molecule type" value="Genomic_DNA"/>
</dbReference>
<evidence type="ECO:0000256" key="7">
    <source>
        <dbReference type="ARBA" id="ARBA00023157"/>
    </source>
</evidence>
<keyword evidence="5" id="KW-0521">NADP</keyword>
<proteinExistence type="inferred from homology"/>
<evidence type="ECO:0000259" key="10">
    <source>
        <dbReference type="Pfam" id="PF02852"/>
    </source>
</evidence>
<dbReference type="InterPro" id="IPR023753">
    <property type="entry name" value="FAD/NAD-binding_dom"/>
</dbReference>
<dbReference type="PRINTS" id="PR00411">
    <property type="entry name" value="PNDRDTASEI"/>
</dbReference>
<feature type="domain" description="FAD/NAD(P)-binding" evidence="11">
    <location>
        <begin position="7"/>
        <end position="318"/>
    </location>
</feature>
<comment type="similarity">
    <text evidence="2 9">Belongs to the class-I pyridine nucleotide-disulfide oxidoreductase family.</text>
</comment>
<keyword evidence="13" id="KW-1185">Reference proteome</keyword>
<evidence type="ECO:0000256" key="3">
    <source>
        <dbReference type="ARBA" id="ARBA00022630"/>
    </source>
</evidence>
<dbReference type="Pfam" id="PF02852">
    <property type="entry name" value="Pyr_redox_dim"/>
    <property type="match status" value="1"/>
</dbReference>
<dbReference type="InterPro" id="IPR016156">
    <property type="entry name" value="FAD/NAD-linked_Rdtase_dimer_sf"/>
</dbReference>
<evidence type="ECO:0000256" key="9">
    <source>
        <dbReference type="RuleBase" id="RU003691"/>
    </source>
</evidence>
<dbReference type="PANTHER" id="PTHR43014:SF2">
    <property type="entry name" value="MERCURIC REDUCTASE"/>
    <property type="match status" value="1"/>
</dbReference>
<name>A0ABY8Q4C2_9RHOB</name>
<sequence>MERIETDICVIGAGSGGLSVAAGAVQMGARVVLIEGAEMGGDCLNFGCVPSKALIAAAAAAQAQRGSAAFGIGAVEPVVDFGAVKDHVASVIAAIAPVDSQERFEGLGCLVIRDWGRFVSPREVEAGGRRIRARRFVIATGSRAAVPPVPGIEGVPYLTNETVFSLRERPAHLLVLGAGPIGMEMAQAHRRLGSAVTVIEAGRALGREDPEAAAVVIARLREEGVDIREGQGVVRLRAVSEGVEAVLADGAVVTGSHLLVAAGRVPVLERLDLPAAGVAFDKRGVTVGPDLRAKGNRRVFAVGDAAGGAQFTHLAGYHAGLVIRQAVLGLRARVRGDHIPRVTFTTPELAQVGPTEAEARAAHGDGISVARAAFHHNDRAQALRETEGFAKLVIRRGRVIGATVVGPEAGEVIAPLALAVSARMKVSTLAGVVLPYPTLAEVAKRAAGAHFAPALFENPRLKTFVRFVQRFLP</sequence>
<dbReference type="PIRSF" id="PIRSF000350">
    <property type="entry name" value="Mercury_reductase_MerA"/>
    <property type="match status" value="1"/>
</dbReference>
<keyword evidence="4 9" id="KW-0274">FAD</keyword>
<dbReference type="InterPro" id="IPR004099">
    <property type="entry name" value="Pyr_nucl-diS_OxRdtase_dimer"/>
</dbReference>
<dbReference type="SUPFAM" id="SSF51905">
    <property type="entry name" value="FAD/NAD(P)-binding domain"/>
    <property type="match status" value="1"/>
</dbReference>
<accession>A0ABY8Q4C2</accession>
<keyword evidence="6 9" id="KW-0560">Oxidoreductase</keyword>